<protein>
    <recommendedName>
        <fullName evidence="4">Flagellar hook-length control protein FliK</fullName>
    </recommendedName>
</protein>
<accession>A0ABY8BD02</accession>
<evidence type="ECO:0000313" key="2">
    <source>
        <dbReference type="EMBL" id="WEF32229.1"/>
    </source>
</evidence>
<dbReference type="RefSeq" id="WP_277414985.1">
    <property type="nucleotide sequence ID" value="NZ_CP119083.1"/>
</dbReference>
<feature type="region of interest" description="Disordered" evidence="1">
    <location>
        <begin position="21"/>
        <end position="119"/>
    </location>
</feature>
<gene>
    <name evidence="2" type="ORF">PX653_22855</name>
</gene>
<keyword evidence="3" id="KW-1185">Reference proteome</keyword>
<dbReference type="Proteomes" id="UP001216510">
    <property type="component" value="Chromosome"/>
</dbReference>
<evidence type="ECO:0000256" key="1">
    <source>
        <dbReference type="SAM" id="MobiDB-lite"/>
    </source>
</evidence>
<dbReference type="EMBL" id="CP119083">
    <property type="protein sequence ID" value="WEF32229.1"/>
    <property type="molecule type" value="Genomic_DNA"/>
</dbReference>
<reference evidence="2 3" key="1">
    <citation type="submission" date="2023-02" db="EMBL/GenBank/DDBJ databases">
        <title>Gemone sequence of Telluria chitinolytica ACM 3522T.</title>
        <authorList>
            <person name="Frediansyah A."/>
            <person name="Miess H."/>
            <person name="Gross H."/>
        </authorList>
    </citation>
    <scope>NUCLEOTIDE SEQUENCE [LARGE SCALE GENOMIC DNA]</scope>
    <source>
        <strain evidence="2 3">ACM 3522</strain>
    </source>
</reference>
<name>A0ABY8BD02_9BURK</name>
<sequence length="212" mass="22203">MPYPIAHPAWLDRHTDALLPAARPLPGRASSRRAELATPTPPAPPAPASSPARTGHAPAPAAARPLRRLVEKAGREGPAPRELPESVAERPPTALPAAACGERERERGSGGEGDNEDTDIAAQAASDTDTRDDLDSALIAALLAQGPDSGVFEVLLPGGETLGVAVDVRPDAVDYLLTPASNRLGEQLRGRQMELAGQLRQRIGRSVRVTVL</sequence>
<organism evidence="2 3">
    <name type="scientific">Pseudoduganella chitinolytica</name>
    <dbReference type="NCBI Taxonomy" id="34070"/>
    <lineage>
        <taxon>Bacteria</taxon>
        <taxon>Pseudomonadati</taxon>
        <taxon>Pseudomonadota</taxon>
        <taxon>Betaproteobacteria</taxon>
        <taxon>Burkholderiales</taxon>
        <taxon>Oxalobacteraceae</taxon>
        <taxon>Telluria group</taxon>
        <taxon>Pseudoduganella</taxon>
    </lineage>
</organism>
<evidence type="ECO:0000313" key="3">
    <source>
        <dbReference type="Proteomes" id="UP001216510"/>
    </source>
</evidence>
<feature type="compositionally biased region" description="Pro residues" evidence="1">
    <location>
        <begin position="39"/>
        <end position="48"/>
    </location>
</feature>
<feature type="compositionally biased region" description="Basic and acidic residues" evidence="1">
    <location>
        <begin position="68"/>
        <end position="88"/>
    </location>
</feature>
<evidence type="ECO:0008006" key="4">
    <source>
        <dbReference type="Google" id="ProtNLM"/>
    </source>
</evidence>
<feature type="compositionally biased region" description="Low complexity" evidence="1">
    <location>
        <begin position="49"/>
        <end position="64"/>
    </location>
</feature>
<proteinExistence type="predicted"/>